<dbReference type="Pfam" id="PF00240">
    <property type="entry name" value="ubiquitin"/>
    <property type="match status" value="1"/>
</dbReference>
<protein>
    <recommendedName>
        <fullName evidence="3">Ubiquitin-like domain-containing protein</fullName>
    </recommendedName>
</protein>
<feature type="compositionally biased region" description="Polar residues" evidence="2">
    <location>
        <begin position="1414"/>
        <end position="1451"/>
    </location>
</feature>
<feature type="compositionally biased region" description="Polar residues" evidence="2">
    <location>
        <begin position="1087"/>
        <end position="1112"/>
    </location>
</feature>
<dbReference type="Pfam" id="PF08238">
    <property type="entry name" value="Sel1"/>
    <property type="match status" value="4"/>
</dbReference>
<dbReference type="SUPFAM" id="SSF81901">
    <property type="entry name" value="HCP-like"/>
    <property type="match status" value="1"/>
</dbReference>
<feature type="region of interest" description="Disordered" evidence="2">
    <location>
        <begin position="539"/>
        <end position="566"/>
    </location>
</feature>
<feature type="region of interest" description="Disordered" evidence="2">
    <location>
        <begin position="985"/>
        <end position="1028"/>
    </location>
</feature>
<evidence type="ECO:0000256" key="2">
    <source>
        <dbReference type="SAM" id="MobiDB-lite"/>
    </source>
</evidence>
<sequence length="2062" mass="229220">MDASEETSIFLPNSKMSSLHQINRSLKNVASGESLPGLPTKLSSQKSLQDDGNRIIDECIDEKEKNEFESGLNVLSKSKPASVYNSGKPSSRSLNKEPAENADSLDPKIINKPQSSLSLKEDVHAKTLSNNNSVILDENKSDFNAESGNKVGSTLSLVNKEKSVHSLRDDHLGVTPHSTHSIKGLDSKTHSMHSLKESRIQSTNDFDTTPNSIAVGDQSNEMDEKHKKSDSRFLVKTGSDVSAKDYHTSSQKSLKNIEDDMNFCNAKMQGNIKNPSLHSFKDIEGNNVLIQASNESGAKLLQSKKQSLISLNDVALKESHSFGSIKESLTNKKNSNNNIQNNGSQSNNSFQEIGKNELDEAENYVKDVPEESTQMKPSSQKEINSHIKPGMESKQTSSYSQRQQSHHSVYQSDMQPNFETDISSEPLIEKKRSSYSDSTEIDFSNNARESISQLSKKSQSFQSDKNPSIQSFENIPSQNSLKNLKNTTKSSLSFAEEKTSENQENFGIKTEEFCRASSSFSEVKKLEEASCLNKVPSEKSFKERSRPRSAASVKHFGSSHHSGYSLQNLIPKSHSQQSMNGVDSILKSTNSFKEFGSEVLSSKTLDESRNDAVNQQSVSQAFSVHEHNLSDEAVTRHENEVTRQPSLHSKNNSIILSSPAVKSELKNSCLEEKIIFEPASTFTPMTEEKLMNDIVATDNYNLDEGDIEETEENNIMYNTNIEQIQLYLDSMLKEEEDAYSNILPSEEDNRLNQPVSQKKNDLFKGCRKISTNFNPRITGGDFDKYPVIENLRSRLLTERQLNTDHMNELLMLRLANPWSEIQNSSLAILGRLQLGDKTILNPENLQHKLDKAPYIDRDIKWHPKSISLPEDRALYYKRLSAPHPKRPFSPFPEGFLRRCDLTKGRAVDYERCCKLSKPKTVWKYQKPVDLDIVTLMQEEKYRSDAEKRKQVSRQQRKKIDTENYNEDQEAECEPPIVKIRTANTEFESPNAISRHSKAALVQKEKNTTHSTSKHSKAASSTKPLTPSKKEINLEIEKEETVELENHNELNLKTSLVSSSKQIFKAESIGGIVESSDTVVIPNVSKLSSKQHSVTGVNSKPHSKQISKTQSLKESSEDSKKFGSQHESKANSKVTSVTELKPLSRQISEVPTKEKMELNEIVQDEFDGKAPPATEVPLKSQSKPLSKSTSLRENTEAMEPATHKNASKLSSKAPSVTEVTLKSQSKQLSKAASLKEDTEAMEPASLKNASKLNSKAPSVTEVTSKQQSKQLSKAASLKEDAEAMEPASLKNASKLNSKAPSVTDVTSKPPSKQMSKTPSLKETSTKIETATSNNVSKLNSNVPSVAQSKQNSKAPSVHEIETSNEKNVVSQTALKINSRAQSVNKIASSKAVSKNPSKQQSKQNSKISIKECTDVVSQQEPVSQKPFNSKTSSTKEFPSKTTSKIFSNPQSKKISKEPSRQENVSAAISNERSTPGEASSSKHSKGTSKALSRQISKTLSLQNNAVGVVERDKSVILKTKNSNLNSKVASTVELTSSKPGSKTNSTQSSKRVSKTPSVANVAKSTVELPKNSSKTLLVNEASLSKKNSQVISKAASVESVAAEMKASDKEKIEEHHEKFVELTDEEELELKIQEDKKLEENFNKISILANEGDPAAIREKANYLCEGKGNVTVDFESAKELYIKAAALNDNESMRLLGLLYQNGIGTQKDVAEALKWFTQAYECGNIQATMNIGDLYAEGCEELDKDAEMGLTWYEKGANAGLTNAMVRIGVLYLTGELGDEEESAEQANKWINKAKTFSNNDAEVIRTNGLLLVKSGIRKFHEAIDSGASNSYDSCFTTAIEQEANVKGRAEIATIIANSLKDILDEDDDIMSAKETEIFSKKILNYYELAIEQRKEISKESDKLSALLIRSAELFWKRLQDYETAGSRYKEVLQVKYKPSYIPYGEFLLHATNDIEGALSWFKIAMEANVSGAKEKYLELKKKQEQKETVWIEVKKMDGSSIRLEVETGESVLNVKKMLERSIGMAIEEQLLIVGETELQDERNIKDYDVKMDCTVYLVKK</sequence>
<feature type="compositionally biased region" description="Polar residues" evidence="2">
    <location>
        <begin position="1460"/>
        <end position="1493"/>
    </location>
</feature>
<dbReference type="InterPro" id="IPR000626">
    <property type="entry name" value="Ubiquitin-like_dom"/>
</dbReference>
<feature type="compositionally biased region" description="Polar residues" evidence="2">
    <location>
        <begin position="1206"/>
        <end position="1219"/>
    </location>
</feature>
<name>A0AAD5U6B2_9FUNG</name>
<feature type="domain" description="Ubiquitin-like" evidence="3">
    <location>
        <begin position="1991"/>
        <end position="2062"/>
    </location>
</feature>
<evidence type="ECO:0000313" key="4">
    <source>
        <dbReference type="EMBL" id="KAJ3225952.1"/>
    </source>
</evidence>
<comment type="similarity">
    <text evidence="1">Belongs to the sel-1 family.</text>
</comment>
<comment type="caution">
    <text evidence="4">The sequence shown here is derived from an EMBL/GenBank/DDBJ whole genome shotgun (WGS) entry which is preliminary data.</text>
</comment>
<dbReference type="Proteomes" id="UP001211065">
    <property type="component" value="Unassembled WGS sequence"/>
</dbReference>
<evidence type="ECO:0000259" key="3">
    <source>
        <dbReference type="PROSITE" id="PS50053"/>
    </source>
</evidence>
<reference evidence="4" key="1">
    <citation type="submission" date="2020-05" db="EMBL/GenBank/DDBJ databases">
        <title>Phylogenomic resolution of chytrid fungi.</title>
        <authorList>
            <person name="Stajich J.E."/>
            <person name="Amses K."/>
            <person name="Simmons R."/>
            <person name="Seto K."/>
            <person name="Myers J."/>
            <person name="Bonds A."/>
            <person name="Quandt C.A."/>
            <person name="Barry K."/>
            <person name="Liu P."/>
            <person name="Grigoriev I."/>
            <person name="Longcore J.E."/>
            <person name="James T.Y."/>
        </authorList>
    </citation>
    <scope>NUCLEOTIDE SEQUENCE</scope>
    <source>
        <strain evidence="4">JEL0476</strain>
    </source>
</reference>
<dbReference type="EMBL" id="JADGJW010000048">
    <property type="protein sequence ID" value="KAJ3225952.1"/>
    <property type="molecule type" value="Genomic_DNA"/>
</dbReference>
<feature type="region of interest" description="Disordered" evidence="2">
    <location>
        <begin position="941"/>
        <end position="971"/>
    </location>
</feature>
<feature type="compositionally biased region" description="Polar residues" evidence="2">
    <location>
        <begin position="200"/>
        <end position="212"/>
    </location>
</feature>
<feature type="region of interest" description="Disordered" evidence="2">
    <location>
        <begin position="30"/>
        <end position="49"/>
    </location>
</feature>
<dbReference type="InterPro" id="IPR029071">
    <property type="entry name" value="Ubiquitin-like_domsf"/>
</dbReference>
<accession>A0AAD5U6B2</accession>
<feature type="compositionally biased region" description="Low complexity" evidence="2">
    <location>
        <begin position="450"/>
        <end position="465"/>
    </location>
</feature>
<feature type="compositionally biased region" description="Low complexity" evidence="2">
    <location>
        <begin position="393"/>
        <end position="412"/>
    </location>
</feature>
<feature type="compositionally biased region" description="Low complexity" evidence="2">
    <location>
        <begin position="1177"/>
        <end position="1190"/>
    </location>
</feature>
<dbReference type="PANTHER" id="PTHR11102">
    <property type="entry name" value="SEL-1-LIKE PROTEIN"/>
    <property type="match status" value="1"/>
</dbReference>
<keyword evidence="5" id="KW-1185">Reference proteome</keyword>
<dbReference type="SMART" id="SM00213">
    <property type="entry name" value="UBQ"/>
    <property type="match status" value="1"/>
</dbReference>
<dbReference type="InterPro" id="IPR050767">
    <property type="entry name" value="Sel1_AlgK"/>
</dbReference>
<feature type="compositionally biased region" description="Polar residues" evidence="2">
    <location>
        <begin position="466"/>
        <end position="484"/>
    </location>
</feature>
<feature type="compositionally biased region" description="Polar residues" evidence="2">
    <location>
        <begin position="1246"/>
        <end position="1272"/>
    </location>
</feature>
<dbReference type="InterPro" id="IPR011990">
    <property type="entry name" value="TPR-like_helical_dom_sf"/>
</dbReference>
<evidence type="ECO:0000256" key="1">
    <source>
        <dbReference type="ARBA" id="ARBA00038101"/>
    </source>
</evidence>
<feature type="compositionally biased region" description="Basic and acidic residues" evidence="2">
    <location>
        <begin position="1113"/>
        <end position="1129"/>
    </location>
</feature>
<feature type="compositionally biased region" description="Low complexity" evidence="2">
    <location>
        <begin position="1392"/>
        <end position="1406"/>
    </location>
</feature>
<dbReference type="CDD" id="cd17039">
    <property type="entry name" value="Ubl_ubiquitin_like"/>
    <property type="match status" value="1"/>
</dbReference>
<feature type="compositionally biased region" description="Polar residues" evidence="2">
    <location>
        <begin position="1289"/>
        <end position="1353"/>
    </location>
</feature>
<feature type="region of interest" description="Disordered" evidence="2">
    <location>
        <begin position="327"/>
        <end position="350"/>
    </location>
</feature>
<feature type="compositionally biased region" description="Basic and acidic residues" evidence="2">
    <location>
        <begin position="222"/>
        <end position="232"/>
    </location>
</feature>
<feature type="compositionally biased region" description="Polar residues" evidence="2">
    <location>
        <begin position="1364"/>
        <end position="1391"/>
    </location>
</feature>
<dbReference type="Gene3D" id="3.10.20.90">
    <property type="entry name" value="Phosphatidylinositol 3-kinase Catalytic Subunit, Chain A, domain 1"/>
    <property type="match status" value="1"/>
</dbReference>
<feature type="compositionally biased region" description="Low complexity" evidence="2">
    <location>
        <begin position="331"/>
        <end position="349"/>
    </location>
</feature>
<dbReference type="SUPFAM" id="SSF54236">
    <property type="entry name" value="Ubiquitin-like"/>
    <property type="match status" value="1"/>
</dbReference>
<gene>
    <name evidence="4" type="ORF">HK099_005885</name>
</gene>
<feature type="region of interest" description="Disordered" evidence="2">
    <location>
        <begin position="1087"/>
        <end position="1493"/>
    </location>
</feature>
<feature type="region of interest" description="Disordered" evidence="2">
    <location>
        <begin position="199"/>
        <end position="232"/>
    </location>
</feature>
<dbReference type="InterPro" id="IPR006597">
    <property type="entry name" value="Sel1-like"/>
</dbReference>
<organism evidence="4 5">
    <name type="scientific">Clydaea vesicula</name>
    <dbReference type="NCBI Taxonomy" id="447962"/>
    <lineage>
        <taxon>Eukaryota</taxon>
        <taxon>Fungi</taxon>
        <taxon>Fungi incertae sedis</taxon>
        <taxon>Chytridiomycota</taxon>
        <taxon>Chytridiomycota incertae sedis</taxon>
        <taxon>Chytridiomycetes</taxon>
        <taxon>Lobulomycetales</taxon>
        <taxon>Lobulomycetaceae</taxon>
        <taxon>Clydaea</taxon>
    </lineage>
</organism>
<dbReference type="PANTHER" id="PTHR11102:SF160">
    <property type="entry name" value="ERAD-ASSOCIATED E3 UBIQUITIN-PROTEIN LIGASE COMPONENT HRD3"/>
    <property type="match status" value="1"/>
</dbReference>
<feature type="region of interest" description="Disordered" evidence="2">
    <location>
        <begin position="78"/>
        <end position="110"/>
    </location>
</feature>
<dbReference type="PROSITE" id="PS50053">
    <property type="entry name" value="UBIQUITIN_2"/>
    <property type="match status" value="1"/>
</dbReference>
<dbReference type="Gene3D" id="1.25.40.10">
    <property type="entry name" value="Tetratricopeptide repeat domain"/>
    <property type="match status" value="1"/>
</dbReference>
<feature type="compositionally biased region" description="Polar residues" evidence="2">
    <location>
        <begin position="435"/>
        <end position="449"/>
    </location>
</feature>
<feature type="compositionally biased region" description="Low complexity" evidence="2">
    <location>
        <begin position="1220"/>
        <end position="1231"/>
    </location>
</feature>
<feature type="region of interest" description="Disordered" evidence="2">
    <location>
        <begin position="1528"/>
        <end position="1557"/>
    </location>
</feature>
<evidence type="ECO:0000313" key="5">
    <source>
        <dbReference type="Proteomes" id="UP001211065"/>
    </source>
</evidence>
<proteinExistence type="inferred from homology"/>
<feature type="region of interest" description="Disordered" evidence="2">
    <location>
        <begin position="369"/>
        <end position="484"/>
    </location>
</feature>
<dbReference type="SMART" id="SM00671">
    <property type="entry name" value="SEL1"/>
    <property type="match status" value="4"/>
</dbReference>
<feature type="compositionally biased region" description="Polar residues" evidence="2">
    <location>
        <begin position="413"/>
        <end position="423"/>
    </location>
</feature>
<feature type="compositionally biased region" description="Polar residues" evidence="2">
    <location>
        <begin position="83"/>
        <end position="93"/>
    </location>
</feature>
<feature type="compositionally biased region" description="Polar residues" evidence="2">
    <location>
        <begin position="371"/>
        <end position="382"/>
    </location>
</feature>